<organism evidence="1 2">
    <name type="scientific">Paenibacillus antarcticus</name>
    <dbReference type="NCBI Taxonomy" id="253703"/>
    <lineage>
        <taxon>Bacteria</taxon>
        <taxon>Bacillati</taxon>
        <taxon>Bacillota</taxon>
        <taxon>Bacilli</taxon>
        <taxon>Bacillales</taxon>
        <taxon>Paenibacillaceae</taxon>
        <taxon>Paenibacillus</taxon>
    </lineage>
</organism>
<dbReference type="EMBL" id="LVJI01000016">
    <property type="protein sequence ID" value="OAB45842.1"/>
    <property type="molecule type" value="Genomic_DNA"/>
</dbReference>
<evidence type="ECO:0000313" key="2">
    <source>
        <dbReference type="Proteomes" id="UP000077355"/>
    </source>
</evidence>
<dbReference type="RefSeq" id="WP_068650253.1">
    <property type="nucleotide sequence ID" value="NZ_CP043611.1"/>
</dbReference>
<accession>A0A168NJ33</accession>
<dbReference type="Pfam" id="PF20092">
    <property type="entry name" value="DUF6483"/>
    <property type="match status" value="1"/>
</dbReference>
<dbReference type="OrthoDB" id="1905743at2"/>
<reference evidence="1 2" key="1">
    <citation type="submission" date="2016-03" db="EMBL/GenBank/DDBJ databases">
        <title>Draft genome sequence of Paenibacillus antarcticus CECT 5836.</title>
        <authorList>
            <person name="Shin S.-K."/>
            <person name="Yi H."/>
        </authorList>
    </citation>
    <scope>NUCLEOTIDE SEQUENCE [LARGE SCALE GENOMIC DNA]</scope>
    <source>
        <strain evidence="1 2">CECT 5836</strain>
    </source>
</reference>
<keyword evidence="2" id="KW-1185">Reference proteome</keyword>
<gene>
    <name evidence="1" type="ORF">PBAT_13150</name>
</gene>
<protein>
    <recommendedName>
        <fullName evidence="3">Tetratricopeptide repeat protein</fullName>
    </recommendedName>
</protein>
<evidence type="ECO:0000313" key="1">
    <source>
        <dbReference type="EMBL" id="OAB45842.1"/>
    </source>
</evidence>
<dbReference type="AlphaFoldDB" id="A0A168NJ33"/>
<name>A0A168NJ33_9BACL</name>
<proteinExistence type="predicted"/>
<dbReference type="Proteomes" id="UP000077355">
    <property type="component" value="Unassembled WGS sequence"/>
</dbReference>
<comment type="caution">
    <text evidence="1">The sequence shown here is derived from an EMBL/GenBank/DDBJ whole genome shotgun (WGS) entry which is preliminary data.</text>
</comment>
<sequence>MFRKDYILRMVEEMTQMISKVFDLKKERKYTEALWEIDELLSKEFPLNSRLLNSLPTEEITEMFRFGGTVESDKLQGAAYLLNEEGKIYRDSGQIDEGLTRFMKSLHLYLVADTHGANKELIKLTDQVDNLLNQLKDYRLPLKTETLLFHYQEVNGQYAEAENALFRLLERDGIDPTEGIAFYNRLLGKDDERLEQGRLPRVEVMEGLLEMQQRFQ</sequence>
<dbReference type="InterPro" id="IPR045507">
    <property type="entry name" value="DUF6483"/>
</dbReference>
<evidence type="ECO:0008006" key="3">
    <source>
        <dbReference type="Google" id="ProtNLM"/>
    </source>
</evidence>